<dbReference type="RefSeq" id="WP_353932409.1">
    <property type="nucleotide sequence ID" value="NZ_CP150886.1"/>
</dbReference>
<keyword evidence="2" id="KW-1133">Transmembrane helix</keyword>
<feature type="transmembrane region" description="Helical" evidence="2">
    <location>
        <begin position="121"/>
        <end position="141"/>
    </location>
</feature>
<keyword evidence="4" id="KW-1185">Reference proteome</keyword>
<reference evidence="3 4" key="1">
    <citation type="submission" date="2024-04" db="EMBL/GenBank/DDBJ databases">
        <title>Okeanomitos corallinicola gen. &amp; sp. nov. (Nostocales, Cyanobacteria), a new toxic marine heterocyst-forming cyanobacterium from a coral reef.</title>
        <authorList>
            <person name="Li H."/>
            <person name="Li R."/>
            <person name="Kang J."/>
            <person name="Hii K.S."/>
            <person name="Mohamed H.F."/>
            <person name="Xu X."/>
            <person name="Luo Z."/>
        </authorList>
    </citation>
    <scope>NUCLEOTIDE SEQUENCE [LARGE SCALE GENOMIC DNA]</scope>
    <source>
        <strain evidence="3 4">TIOX110</strain>
    </source>
</reference>
<organism evidence="3 4">
    <name type="scientific">Okeanomitos corallinicola TIOX110</name>
    <dbReference type="NCBI Taxonomy" id="3133117"/>
    <lineage>
        <taxon>Bacteria</taxon>
        <taxon>Bacillati</taxon>
        <taxon>Cyanobacteriota</taxon>
        <taxon>Cyanophyceae</taxon>
        <taxon>Nostocales</taxon>
        <taxon>Aphanizomenonaceae</taxon>
        <taxon>Okeanomitos</taxon>
    </lineage>
</organism>
<evidence type="ECO:0008006" key="5">
    <source>
        <dbReference type="Google" id="ProtNLM"/>
    </source>
</evidence>
<evidence type="ECO:0000256" key="1">
    <source>
        <dbReference type="SAM" id="MobiDB-lite"/>
    </source>
</evidence>
<feature type="region of interest" description="Disordered" evidence="1">
    <location>
        <begin position="276"/>
        <end position="313"/>
    </location>
</feature>
<proteinExistence type="predicted"/>
<name>A0ABZ2UVU9_9CYAN</name>
<dbReference type="EMBL" id="CP150886">
    <property type="protein sequence ID" value="WZB89511.1"/>
    <property type="molecule type" value="Genomic_DNA"/>
</dbReference>
<gene>
    <name evidence="3" type="ORF">WJM97_07455</name>
</gene>
<dbReference type="Proteomes" id="UP001483337">
    <property type="component" value="Chromosome"/>
</dbReference>
<keyword evidence="2" id="KW-0472">Membrane</keyword>
<evidence type="ECO:0000313" key="3">
    <source>
        <dbReference type="EMBL" id="WZB89511.1"/>
    </source>
</evidence>
<keyword evidence="2" id="KW-0812">Transmembrane</keyword>
<evidence type="ECO:0000313" key="4">
    <source>
        <dbReference type="Proteomes" id="UP001483337"/>
    </source>
</evidence>
<protein>
    <recommendedName>
        <fullName evidence="5">Type II secretion system protein GspC N-terminal domain-containing protein</fullName>
    </recommendedName>
</protein>
<evidence type="ECO:0000256" key="2">
    <source>
        <dbReference type="SAM" id="Phobius"/>
    </source>
</evidence>
<feature type="compositionally biased region" description="Low complexity" evidence="1">
    <location>
        <begin position="284"/>
        <end position="301"/>
    </location>
</feature>
<sequence>MSMIPEASTHLIISEAIEDLIPDETVSIEAYAEGLIDDLFTDIDTILDSGRKHPAKTLRTEYASMQAVAVKMQEVVLPPTVNRSVTTISSIPNQQPTSTLVFNPPSVTAIRKRKQKNSGGLNNLLILGSTLSMAVIGAAYLTEAGIIKSLTSNTHTNQIQSAAVVPADPWAELVDYMLEALAVIDQQDANNQQKNLSSKFGNVNNNLNSSLPLPSNPSLGTLTPPVSANNLPPVPSRVTNVVERIYVPVYQSPPSVRPLPEVANSPAQISPPEFVNENTQNQRPATKPVPVKPPVATKLPTIAPPKLPTATASAPTTTQDIYLPAYSAQLEGLMELGQKSAALFKIDGVTSRINLGENIGATGWTLVDVSNGEAIIRRNGEVRSIYTGQKL</sequence>
<accession>A0ABZ2UVU9</accession>